<keyword evidence="1" id="KW-0732">Signal</keyword>
<evidence type="ECO:0000313" key="2">
    <source>
        <dbReference type="EMBL" id="MDO3681811.1"/>
    </source>
</evidence>
<keyword evidence="2" id="KW-0614">Plasmid</keyword>
<keyword evidence="3" id="KW-1185">Reference proteome</keyword>
<dbReference type="InterPro" id="IPR027304">
    <property type="entry name" value="Trigger_fact/SurA_dom_sf"/>
</dbReference>
<feature type="signal peptide" evidence="1">
    <location>
        <begin position="1"/>
        <end position="25"/>
    </location>
</feature>
<protein>
    <submittedName>
        <fullName evidence="2">Uncharacterized protein</fullName>
    </submittedName>
</protein>
<comment type="caution">
    <text evidence="2">The sequence shown here is derived from an EMBL/GenBank/DDBJ whole genome shotgun (WGS) entry which is preliminary data.</text>
</comment>
<dbReference type="Proteomes" id="UP001168883">
    <property type="component" value="Unassembled WGS sequence"/>
</dbReference>
<name>A0ABT8VLH1_9BACL</name>
<proteinExistence type="predicted"/>
<evidence type="ECO:0000256" key="1">
    <source>
        <dbReference type="SAM" id="SignalP"/>
    </source>
</evidence>
<sequence>MKINKLTVVMGGACLSLLLIGSAFASTASNASSVSTSKTGIISSSFDDLKAKLEQEKSNKNVASAAPLVQGEDFQISKQDFVFYKSNMDMINKLQDNKIAPSSISDDALIDEMVKKELTVSHAKKLGLQVSPQEVDAVIQKERSLLSDPSITGENNETVREIMKHRIRITGLSEDDFWKSNETKKEYEKALLMGKLFDKLVAEGKIEKDGARFGDFQKSLLDSAKGKTTVNKNALNN</sequence>
<accession>A0ABT8VLH1</accession>
<reference evidence="2" key="1">
    <citation type="submission" date="2023-07" db="EMBL/GenBank/DDBJ databases">
        <authorList>
            <person name="Aktuganov G."/>
            <person name="Boyko T."/>
            <person name="Delegan Y."/>
            <person name="Galimzianova N."/>
            <person name="Gilvanova E."/>
            <person name="Korobov V."/>
            <person name="Kuzmina L."/>
            <person name="Melentiev A."/>
            <person name="Milman P."/>
            <person name="Ryabova A."/>
            <person name="Stupak E."/>
            <person name="Yasakov T."/>
            <person name="Zharikova N."/>
            <person name="Zhurenko E."/>
        </authorList>
    </citation>
    <scope>NUCLEOTIDE SEQUENCE</scope>
    <source>
        <strain evidence="2">IB-739</strain>
        <plasmid evidence="2">pLPM_part_1</plasmid>
    </source>
</reference>
<evidence type="ECO:0000313" key="3">
    <source>
        <dbReference type="Proteomes" id="UP001168883"/>
    </source>
</evidence>
<dbReference type="Gene3D" id="1.10.4030.10">
    <property type="entry name" value="Porin chaperone SurA, peptide-binding domain"/>
    <property type="match status" value="1"/>
</dbReference>
<organism evidence="2 3">
    <name type="scientific">Paenibacillus ehimensis</name>
    <dbReference type="NCBI Taxonomy" id="79264"/>
    <lineage>
        <taxon>Bacteria</taxon>
        <taxon>Bacillati</taxon>
        <taxon>Bacillota</taxon>
        <taxon>Bacilli</taxon>
        <taxon>Bacillales</taxon>
        <taxon>Paenibacillaceae</taxon>
        <taxon>Paenibacillus</taxon>
    </lineage>
</organism>
<feature type="chain" id="PRO_5045723482" evidence="1">
    <location>
        <begin position="26"/>
        <end position="237"/>
    </location>
</feature>
<gene>
    <name evidence="2" type="ORF">Q3C12_32970</name>
</gene>
<dbReference type="EMBL" id="JAUMKJ010000080">
    <property type="protein sequence ID" value="MDO3681811.1"/>
    <property type="molecule type" value="Genomic_DNA"/>
</dbReference>
<geneLocation type="plasmid" evidence="2">
    <name>pLPM_part_1</name>
</geneLocation>
<dbReference type="RefSeq" id="WP_302881372.1">
    <property type="nucleotide sequence ID" value="NZ_JAUMKJ010000080.1"/>
</dbReference>
<dbReference type="SUPFAM" id="SSF109998">
    <property type="entry name" value="Triger factor/SurA peptide-binding domain-like"/>
    <property type="match status" value="1"/>
</dbReference>